<dbReference type="EC" id="2.7.2.11" evidence="8"/>
<keyword evidence="7 8" id="KW-0067">ATP-binding</keyword>
<comment type="function">
    <text evidence="8">Catalyzes the transfer of a phosphate group to glutamate to form L-glutamate 5-phosphate.</text>
</comment>
<dbReference type="EMBL" id="FTLX01000001">
    <property type="protein sequence ID" value="SIP90571.1"/>
    <property type="molecule type" value="Genomic_DNA"/>
</dbReference>
<dbReference type="UniPathway" id="UPA00098">
    <property type="reaction ID" value="UER00359"/>
</dbReference>
<evidence type="ECO:0000256" key="5">
    <source>
        <dbReference type="ARBA" id="ARBA00022741"/>
    </source>
</evidence>
<dbReference type="HAMAP" id="MF_00456">
    <property type="entry name" value="ProB"/>
    <property type="match status" value="1"/>
</dbReference>
<dbReference type="PIRSF" id="PIRSF000729">
    <property type="entry name" value="GK"/>
    <property type="match status" value="1"/>
</dbReference>
<dbReference type="PRINTS" id="PR00474">
    <property type="entry name" value="GLU5KINASE"/>
</dbReference>
<dbReference type="InterPro" id="IPR019797">
    <property type="entry name" value="Glutamate_5-kinase_CS"/>
</dbReference>
<evidence type="ECO:0000256" key="1">
    <source>
        <dbReference type="ARBA" id="ARBA00022490"/>
    </source>
</evidence>
<dbReference type="InterPro" id="IPR015947">
    <property type="entry name" value="PUA-like_sf"/>
</dbReference>
<dbReference type="GO" id="GO:0005524">
    <property type="term" value="F:ATP binding"/>
    <property type="evidence" value="ECO:0007669"/>
    <property type="project" value="UniProtKB-KW"/>
</dbReference>
<keyword evidence="1 8" id="KW-0963">Cytoplasm</keyword>
<dbReference type="CDD" id="cd04242">
    <property type="entry name" value="AAK_G5K_ProB"/>
    <property type="match status" value="1"/>
</dbReference>
<dbReference type="Gene3D" id="3.40.1160.10">
    <property type="entry name" value="Acetylglutamate kinase-like"/>
    <property type="match status" value="1"/>
</dbReference>
<evidence type="ECO:0000256" key="4">
    <source>
        <dbReference type="ARBA" id="ARBA00022679"/>
    </source>
</evidence>
<comment type="subcellular location">
    <subcellularLocation>
        <location evidence="8">Cytoplasm</location>
    </subcellularLocation>
</comment>
<gene>
    <name evidence="8" type="primary">proB</name>
    <name evidence="10" type="ORF">B1B05_00625</name>
    <name evidence="11" type="ORF">SAMN05443094_101129</name>
</gene>
<feature type="binding site" evidence="8">
    <location>
        <begin position="168"/>
        <end position="169"/>
    </location>
    <ligand>
        <name>ATP</name>
        <dbReference type="ChEBI" id="CHEBI:30616"/>
    </ligand>
</feature>
<dbReference type="InterPro" id="IPR001057">
    <property type="entry name" value="Glu/AcGlu_kinase"/>
</dbReference>
<keyword evidence="6 8" id="KW-0418">Kinase</keyword>
<protein>
    <recommendedName>
        <fullName evidence="8">Glutamate 5-kinase</fullName>
        <ecNumber evidence="8">2.7.2.11</ecNumber>
    </recommendedName>
    <alternativeName>
        <fullName evidence="8">Gamma-glutamyl kinase</fullName>
        <shortName evidence="8">GK</shortName>
    </alternativeName>
</protein>
<dbReference type="InterPro" id="IPR001048">
    <property type="entry name" value="Asp/Glu/Uridylate_kinase"/>
</dbReference>
<feature type="binding site" evidence="8">
    <location>
        <position position="49"/>
    </location>
    <ligand>
        <name>substrate</name>
    </ligand>
</feature>
<evidence type="ECO:0000313" key="12">
    <source>
        <dbReference type="Proteomes" id="UP000186385"/>
    </source>
</evidence>
<dbReference type="GO" id="GO:0005829">
    <property type="term" value="C:cytosol"/>
    <property type="evidence" value="ECO:0007669"/>
    <property type="project" value="TreeGrafter"/>
</dbReference>
<keyword evidence="4 8" id="KW-0808">Transferase</keyword>
<dbReference type="Gene3D" id="2.30.130.10">
    <property type="entry name" value="PUA domain"/>
    <property type="match status" value="1"/>
</dbReference>
<dbReference type="GO" id="GO:0003723">
    <property type="term" value="F:RNA binding"/>
    <property type="evidence" value="ECO:0007669"/>
    <property type="project" value="InterPro"/>
</dbReference>
<feature type="binding site" evidence="8">
    <location>
        <begin position="210"/>
        <end position="216"/>
    </location>
    <ligand>
        <name>ATP</name>
        <dbReference type="ChEBI" id="CHEBI:30616"/>
    </ligand>
</feature>
<dbReference type="STRING" id="1017273.SAMN05443094_101129"/>
<keyword evidence="2 8" id="KW-0028">Amino-acid biosynthesis</keyword>
<reference evidence="11 12" key="1">
    <citation type="submission" date="2017-01" db="EMBL/GenBank/DDBJ databases">
        <authorList>
            <person name="Mah S.A."/>
            <person name="Swanson W.J."/>
            <person name="Moy G.W."/>
            <person name="Vacquier V.D."/>
        </authorList>
    </citation>
    <scope>NUCLEOTIDE SEQUENCE [LARGE SCALE GENOMIC DNA]</scope>
    <source>
        <strain evidence="11 12">NIO-1016</strain>
    </source>
</reference>
<comment type="pathway">
    <text evidence="8">Amino-acid biosynthesis; L-proline biosynthesis; L-glutamate 5-semialdehyde from L-glutamate: step 1/2.</text>
</comment>
<evidence type="ECO:0000256" key="2">
    <source>
        <dbReference type="ARBA" id="ARBA00022605"/>
    </source>
</evidence>
<dbReference type="SUPFAM" id="SSF88697">
    <property type="entry name" value="PUA domain-like"/>
    <property type="match status" value="1"/>
</dbReference>
<dbReference type="InterPro" id="IPR002478">
    <property type="entry name" value="PUA"/>
</dbReference>
<sequence>MKKQRIVVKIGSSSLTDESGNIVEEKIADHTSAIAAMKEQGHDVIVVSSGAVAAGFRALGYPVRPKVMAARQASAAVGQSLLIQRYISHLTPKGITAAQMLLTKGDFYSKGRFQNFYTAMTELLSRGAVPIINENDSISIEELTYGDNDMLSALVSGFLQADGLVILTDINGLYDSNPKTNAGAKRFNFVPEISPELLEAAGGSGSSVGTGGMKSKLLAADKAQSLGVSVFIGNGSGERKLLDIMEGKGDGTYIGSPMNPHMQRKKQWLAHHAKPSGVVKVDDGAEKAIVKGGKSLLPVGILSIDGLFDALDVVDVCNQHGQLLGRGQVFYSSVDLQKVKGLPGPEAKAYSINERAEVIHRDNWVALKNEARSGKNE</sequence>
<dbReference type="Pfam" id="PF01472">
    <property type="entry name" value="PUA"/>
    <property type="match status" value="1"/>
</dbReference>
<dbReference type="GO" id="GO:0055129">
    <property type="term" value="P:L-proline biosynthetic process"/>
    <property type="evidence" value="ECO:0007669"/>
    <property type="project" value="UniProtKB-UniRule"/>
</dbReference>
<feature type="binding site" evidence="8">
    <location>
        <position position="148"/>
    </location>
    <ligand>
        <name>substrate</name>
    </ligand>
</feature>
<evidence type="ECO:0000259" key="9">
    <source>
        <dbReference type="SMART" id="SM00359"/>
    </source>
</evidence>
<dbReference type="AlphaFoldDB" id="A0A1N6NEU4"/>
<dbReference type="SUPFAM" id="SSF53633">
    <property type="entry name" value="Carbamate kinase-like"/>
    <property type="match status" value="1"/>
</dbReference>
<dbReference type="InterPro" id="IPR036974">
    <property type="entry name" value="PUA_sf"/>
</dbReference>
<dbReference type="Pfam" id="PF00696">
    <property type="entry name" value="AA_kinase"/>
    <property type="match status" value="1"/>
</dbReference>
<comment type="similarity">
    <text evidence="8">Belongs to the glutamate 5-kinase family.</text>
</comment>
<organism evidence="11 12">
    <name type="scientific">Domibacillus enclensis</name>
    <dbReference type="NCBI Taxonomy" id="1017273"/>
    <lineage>
        <taxon>Bacteria</taxon>
        <taxon>Bacillati</taxon>
        <taxon>Bacillota</taxon>
        <taxon>Bacilli</taxon>
        <taxon>Bacillales</taxon>
        <taxon>Bacillaceae</taxon>
        <taxon>Domibacillus</taxon>
    </lineage>
</organism>
<proteinExistence type="inferred from homology"/>
<dbReference type="PROSITE" id="PS50890">
    <property type="entry name" value="PUA"/>
    <property type="match status" value="1"/>
</dbReference>
<accession>A0A1N6NEU4</accession>
<dbReference type="PROSITE" id="PS00902">
    <property type="entry name" value="GLUTAMATE_5_KINASE"/>
    <property type="match status" value="1"/>
</dbReference>
<comment type="catalytic activity">
    <reaction evidence="8">
        <text>L-glutamate + ATP = L-glutamyl 5-phosphate + ADP</text>
        <dbReference type="Rhea" id="RHEA:14877"/>
        <dbReference type="ChEBI" id="CHEBI:29985"/>
        <dbReference type="ChEBI" id="CHEBI:30616"/>
        <dbReference type="ChEBI" id="CHEBI:58274"/>
        <dbReference type="ChEBI" id="CHEBI:456216"/>
        <dbReference type="EC" id="2.7.2.11"/>
    </reaction>
</comment>
<dbReference type="RefSeq" id="WP_045851099.1">
    <property type="nucleotide sequence ID" value="NZ_FTLX01000001.1"/>
</dbReference>
<dbReference type="FunFam" id="3.40.1160.10:FF:000018">
    <property type="entry name" value="Glutamate 5-kinase"/>
    <property type="match status" value="1"/>
</dbReference>
<dbReference type="NCBIfam" id="TIGR01027">
    <property type="entry name" value="proB"/>
    <property type="match status" value="1"/>
</dbReference>
<dbReference type="CDD" id="cd21157">
    <property type="entry name" value="PUA_G5K"/>
    <property type="match status" value="1"/>
</dbReference>
<feature type="binding site" evidence="8">
    <location>
        <position position="9"/>
    </location>
    <ligand>
        <name>ATP</name>
        <dbReference type="ChEBI" id="CHEBI:30616"/>
    </ligand>
</feature>
<dbReference type="Proteomes" id="UP000186385">
    <property type="component" value="Unassembled WGS sequence"/>
</dbReference>
<evidence type="ECO:0000256" key="7">
    <source>
        <dbReference type="ARBA" id="ARBA00022840"/>
    </source>
</evidence>
<dbReference type="EMBL" id="MWSK01000001">
    <property type="protein sequence ID" value="OXS80024.1"/>
    <property type="molecule type" value="Genomic_DNA"/>
</dbReference>
<dbReference type="InterPro" id="IPR036393">
    <property type="entry name" value="AceGlu_kinase-like_sf"/>
</dbReference>
<name>A0A1N6NEU4_9BACI</name>
<reference evidence="10" key="3">
    <citation type="submission" date="2017-03" db="EMBL/GenBank/DDBJ databases">
        <authorList>
            <person name="Dastager S.G."/>
            <person name="Neurgaonkar P.S."/>
            <person name="Dharne M.S."/>
        </authorList>
    </citation>
    <scope>NUCLEOTIDE SEQUENCE</scope>
    <source>
        <strain evidence="10">DSM 25145</strain>
    </source>
</reference>
<keyword evidence="5 8" id="KW-0547">Nucleotide-binding</keyword>
<evidence type="ECO:0000256" key="3">
    <source>
        <dbReference type="ARBA" id="ARBA00022650"/>
    </source>
</evidence>
<evidence type="ECO:0000313" key="10">
    <source>
        <dbReference type="EMBL" id="OXS80024.1"/>
    </source>
</evidence>
<dbReference type="InterPro" id="IPR041739">
    <property type="entry name" value="G5K_ProB"/>
</dbReference>
<dbReference type="InterPro" id="IPR011529">
    <property type="entry name" value="Glu_5kinase"/>
</dbReference>
<evidence type="ECO:0000256" key="8">
    <source>
        <dbReference type="HAMAP-Rule" id="MF_00456"/>
    </source>
</evidence>
<dbReference type="PANTHER" id="PTHR43654">
    <property type="entry name" value="GLUTAMATE 5-KINASE"/>
    <property type="match status" value="1"/>
</dbReference>
<keyword evidence="13" id="KW-1185">Reference proteome</keyword>
<keyword evidence="3 8" id="KW-0641">Proline biosynthesis</keyword>
<dbReference type="OrthoDB" id="9804434at2"/>
<dbReference type="PANTHER" id="PTHR43654:SF1">
    <property type="entry name" value="ISOPENTENYL PHOSPHATE KINASE"/>
    <property type="match status" value="1"/>
</dbReference>
<dbReference type="GO" id="GO:0004349">
    <property type="term" value="F:glutamate 5-kinase activity"/>
    <property type="evidence" value="ECO:0007669"/>
    <property type="project" value="UniProtKB-UniRule"/>
</dbReference>
<evidence type="ECO:0000313" key="13">
    <source>
        <dbReference type="Proteomes" id="UP000215545"/>
    </source>
</evidence>
<dbReference type="SMART" id="SM00359">
    <property type="entry name" value="PUA"/>
    <property type="match status" value="1"/>
</dbReference>
<reference evidence="13" key="2">
    <citation type="submission" date="2017-03" db="EMBL/GenBank/DDBJ databases">
        <title>Bacillus sp. V-88(T) DSM27956, whole genome shotgun sequencing project.</title>
        <authorList>
            <person name="Dastager S.G."/>
            <person name="Neurgaonkar P.S."/>
            <person name="Dharne M.S."/>
        </authorList>
    </citation>
    <scope>NUCLEOTIDE SEQUENCE [LARGE SCALE GENOMIC DNA]</scope>
    <source>
        <strain evidence="13">DSM 25145</strain>
    </source>
</reference>
<dbReference type="Proteomes" id="UP000215545">
    <property type="component" value="Unassembled WGS sequence"/>
</dbReference>
<dbReference type="InterPro" id="IPR005715">
    <property type="entry name" value="Glu_5kinase/COase_Synthase"/>
</dbReference>
<feature type="domain" description="PUA" evidence="9">
    <location>
        <begin position="277"/>
        <end position="357"/>
    </location>
</feature>
<evidence type="ECO:0000313" key="11">
    <source>
        <dbReference type="EMBL" id="SIP90571.1"/>
    </source>
</evidence>
<feature type="binding site" evidence="8">
    <location>
        <position position="136"/>
    </location>
    <ligand>
        <name>substrate</name>
    </ligand>
</feature>
<evidence type="ECO:0000256" key="6">
    <source>
        <dbReference type="ARBA" id="ARBA00022777"/>
    </source>
</evidence>